<name>A0ABU5NUS8_9GAMM</name>
<dbReference type="EMBL" id="JAYDCJ010000001">
    <property type="protein sequence ID" value="MEA1079529.1"/>
    <property type="molecule type" value="Genomic_DNA"/>
</dbReference>
<sequence length="150" mass="16762">MNFDTKKFQKTVFEPRTREVPVPALAEFFGDGADPVFTVRALEHSEISRVRECNQRDEMIKAAVSALSGSDVEKGKAIKEILGDVDDVPERTRVRIETLKIACVEPKLDQQTAVRLGQFFPNVLEQLTEVIFELTDQGGVIAKKKRSISG</sequence>
<reference evidence="1 2" key="1">
    <citation type="submission" date="2023-12" db="EMBL/GenBank/DDBJ databases">
        <title>Marinobacter qingdaonensis sp. nov., isolated from the intertidal sediment of Qingdao, PR China.</title>
        <authorList>
            <person name="Li Y."/>
        </authorList>
    </citation>
    <scope>NUCLEOTIDE SEQUENCE [LARGE SCALE GENOMIC DNA]</scope>
    <source>
        <strain evidence="1 2">ASW11-75</strain>
    </source>
</reference>
<evidence type="ECO:0000313" key="1">
    <source>
        <dbReference type="EMBL" id="MEA1079529.1"/>
    </source>
</evidence>
<proteinExistence type="predicted"/>
<gene>
    <name evidence="1" type="ORF">U5822_02535</name>
</gene>
<dbReference type="RefSeq" id="WP_322854049.1">
    <property type="nucleotide sequence ID" value="NZ_JAYDCJ010000001.1"/>
</dbReference>
<accession>A0ABU5NUS8</accession>
<organism evidence="1 2">
    <name type="scientific">Marinobacter qingdaonensis</name>
    <dbReference type="NCBI Taxonomy" id="3108486"/>
    <lineage>
        <taxon>Bacteria</taxon>
        <taxon>Pseudomonadati</taxon>
        <taxon>Pseudomonadota</taxon>
        <taxon>Gammaproteobacteria</taxon>
        <taxon>Pseudomonadales</taxon>
        <taxon>Marinobacteraceae</taxon>
        <taxon>Marinobacter</taxon>
    </lineage>
</organism>
<protein>
    <submittedName>
        <fullName evidence="1">Uncharacterized protein</fullName>
    </submittedName>
</protein>
<dbReference type="Proteomes" id="UP001305746">
    <property type="component" value="Unassembled WGS sequence"/>
</dbReference>
<comment type="caution">
    <text evidence="1">The sequence shown here is derived from an EMBL/GenBank/DDBJ whole genome shotgun (WGS) entry which is preliminary data.</text>
</comment>
<keyword evidence="2" id="KW-1185">Reference proteome</keyword>
<evidence type="ECO:0000313" key="2">
    <source>
        <dbReference type="Proteomes" id="UP001305746"/>
    </source>
</evidence>